<evidence type="ECO:0000313" key="3">
    <source>
        <dbReference type="Proteomes" id="UP001146793"/>
    </source>
</evidence>
<name>A0AAV7Z7Y7_9EUKA</name>
<comment type="caution">
    <text evidence="2">The sequence shown here is derived from an EMBL/GenBank/DDBJ whole genome shotgun (WGS) entry which is preliminary data.</text>
</comment>
<feature type="compositionally biased region" description="Low complexity" evidence="1">
    <location>
        <begin position="417"/>
        <end position="426"/>
    </location>
</feature>
<accession>A0AAV7Z7Y7</accession>
<protein>
    <submittedName>
        <fullName evidence="2">Poly(A) RNA polymerase</fullName>
    </submittedName>
</protein>
<dbReference type="EMBL" id="JANTQA010000036">
    <property type="protein sequence ID" value="KAJ3436263.1"/>
    <property type="molecule type" value="Genomic_DNA"/>
</dbReference>
<proteinExistence type="predicted"/>
<dbReference type="AlphaFoldDB" id="A0AAV7Z7Y7"/>
<reference evidence="2" key="1">
    <citation type="submission" date="2022-08" db="EMBL/GenBank/DDBJ databases">
        <title>Novel sulphate-reducing endosymbionts in the free-living metamonad Anaeramoeba.</title>
        <authorList>
            <person name="Jerlstrom-Hultqvist J."/>
            <person name="Cepicka I."/>
            <person name="Gallot-Lavallee L."/>
            <person name="Salas-Leiva D."/>
            <person name="Curtis B.A."/>
            <person name="Zahonova K."/>
            <person name="Pipaliya S."/>
            <person name="Dacks J."/>
            <person name="Roger A.J."/>
        </authorList>
    </citation>
    <scope>NUCLEOTIDE SEQUENCE</scope>
    <source>
        <strain evidence="2">Busselton2</strain>
    </source>
</reference>
<organism evidence="2 3">
    <name type="scientific">Anaeramoeba flamelloides</name>
    <dbReference type="NCBI Taxonomy" id="1746091"/>
    <lineage>
        <taxon>Eukaryota</taxon>
        <taxon>Metamonada</taxon>
        <taxon>Anaeramoebidae</taxon>
        <taxon>Anaeramoeba</taxon>
    </lineage>
</organism>
<feature type="region of interest" description="Disordered" evidence="1">
    <location>
        <begin position="416"/>
        <end position="438"/>
    </location>
</feature>
<gene>
    <name evidence="2" type="ORF">M0812_18320</name>
</gene>
<evidence type="ECO:0000256" key="1">
    <source>
        <dbReference type="SAM" id="MobiDB-lite"/>
    </source>
</evidence>
<feature type="compositionally biased region" description="Basic residues" evidence="1">
    <location>
        <begin position="99"/>
        <end position="152"/>
    </location>
</feature>
<feature type="region of interest" description="Disordered" evidence="1">
    <location>
        <begin position="93"/>
        <end position="198"/>
    </location>
</feature>
<feature type="compositionally biased region" description="Basic and acidic residues" evidence="1">
    <location>
        <begin position="153"/>
        <end position="163"/>
    </location>
</feature>
<sequence>MNSSQCKFQVEDLSSLLQSTSGEIFIPRTSTGDLKVDINEPEREFLYMKEQLKAYLFLYPETKNIDFWKKLIHSTVIDFSIEHLNELPKNTKKIEIKKEKKKKRKKKEENTKKRKKGKNKKTRKLSLKIERKKKKKKKKIKKNNRTKRKQKLKVNEEINEKEINTTNTEEEEEKEKEKENENENNNENKNGKGNQNNISDVEYSMETDSWVISKKGIAFLKTIPVELYEEAKNNKINYAKITINVLTNKQTLGELNGKKEISKIRELKTFGFDRNTSIEKLLNSQISQTSLIEKNFEITLPLLTIFRFNTQYQPLGQTTYLSITAENQLEGTGIAITDLRFPLSATRLLEPKIPTTFTNNPNGGNDQDHRNINLQLKLDEKYIVTNLSGPQLKKKPITLNKEESATLLLKLEKKQNINKTNNNQGNRNDEHCNDGYGNGDNKDEKLQVKYITTAILSVKVPFVKENLRIDIPVKWAKVRESQLQIRSIPQKINNINKLSKLKIEIYNNSQNNYKLQLNVPLEQKSLIQLMNPDEDQNNNYNYNREQLGYVDTPVLCSEVAQIIKLKAQRSKSIFLHFIPLKEGLINLNFWFLELNSNTNFFPDEKCVIFVNDENMKKKRILKIKH</sequence>
<evidence type="ECO:0000313" key="2">
    <source>
        <dbReference type="EMBL" id="KAJ3436263.1"/>
    </source>
</evidence>
<feature type="compositionally biased region" description="Low complexity" evidence="1">
    <location>
        <begin position="185"/>
        <end position="198"/>
    </location>
</feature>
<dbReference type="Proteomes" id="UP001146793">
    <property type="component" value="Unassembled WGS sequence"/>
</dbReference>